<feature type="transmembrane region" description="Helical" evidence="8">
    <location>
        <begin position="393"/>
        <end position="417"/>
    </location>
</feature>
<dbReference type="PANTHER" id="PTHR30572">
    <property type="entry name" value="MEMBRANE COMPONENT OF TRANSPORTER-RELATED"/>
    <property type="match status" value="1"/>
</dbReference>
<dbReference type="RefSeq" id="WP_344683728.1">
    <property type="nucleotide sequence ID" value="NZ_BAAAVT010000010.1"/>
</dbReference>
<evidence type="ECO:0000256" key="4">
    <source>
        <dbReference type="ARBA" id="ARBA00022989"/>
    </source>
</evidence>
<evidence type="ECO:0000256" key="8">
    <source>
        <dbReference type="SAM" id="Phobius"/>
    </source>
</evidence>
<dbReference type="InterPro" id="IPR050250">
    <property type="entry name" value="Macrolide_Exporter_MacB"/>
</dbReference>
<organism evidence="11 12">
    <name type="scientific">Nesterenkonia aethiopica</name>
    <dbReference type="NCBI Taxonomy" id="269144"/>
    <lineage>
        <taxon>Bacteria</taxon>
        <taxon>Bacillati</taxon>
        <taxon>Actinomycetota</taxon>
        <taxon>Actinomycetes</taxon>
        <taxon>Micrococcales</taxon>
        <taxon>Micrococcaceae</taxon>
        <taxon>Nesterenkonia</taxon>
    </lineage>
</organism>
<feature type="domain" description="ABC3 transporter permease C-terminal" evidence="9">
    <location>
        <begin position="305"/>
        <end position="429"/>
    </location>
</feature>
<feature type="region of interest" description="Disordered" evidence="7">
    <location>
        <begin position="70"/>
        <end position="89"/>
    </location>
</feature>
<dbReference type="Proteomes" id="UP001500236">
    <property type="component" value="Unassembled WGS sequence"/>
</dbReference>
<protein>
    <submittedName>
        <fullName evidence="11">ABC transporter permease</fullName>
    </submittedName>
</protein>
<sequence>MRTLDVTRTALGNTMRSKLRTFLTVIAIVIGAFTLAVTTGLAAGVNQTIEDMVDGYGEQDQIYVMQASAMGQGEDTGPGPQEYDPDTAGQQSEFGQAMLTEEDIETIEGIDGITNVDPIFFVSPDYLEAPDGGQYLLSELGLPADAAGMELVAGEAPGRDSMEITVPETWLAIFDDAADDYEDVDPESVLGETVELGISDMVRESHTVEAEVVGVSVQNLAGIGGSPMPSHALNDELYEIQSSGLDVEQDDAFVQAAADVEDMEAYEDSIKEALQEEGLVGLTVEDFMGIIQTVIDAIAWVLYGFAVIALIAASFGIVNTLLMSVQERTREIGLMKALGMSGGRIFGLFSMEAVMIGLLGSLIGVGGGVLTGVVANALLTGSGGPLGDVGGLILYAVSPVAILSITALVVGIAFLAGTLPAARAAKKDPIEALRYE</sequence>
<reference evidence="12" key="1">
    <citation type="journal article" date="2019" name="Int. J. Syst. Evol. Microbiol.">
        <title>The Global Catalogue of Microorganisms (GCM) 10K type strain sequencing project: providing services to taxonomists for standard genome sequencing and annotation.</title>
        <authorList>
            <consortium name="The Broad Institute Genomics Platform"/>
            <consortium name="The Broad Institute Genome Sequencing Center for Infectious Disease"/>
            <person name="Wu L."/>
            <person name="Ma J."/>
        </authorList>
    </citation>
    <scope>NUCLEOTIDE SEQUENCE [LARGE SCALE GENOMIC DNA]</scope>
    <source>
        <strain evidence="12">JCM 14309</strain>
    </source>
</reference>
<keyword evidence="5 8" id="KW-0472">Membrane</keyword>
<keyword evidence="12" id="KW-1185">Reference proteome</keyword>
<comment type="subcellular location">
    <subcellularLocation>
        <location evidence="1">Cell membrane</location>
        <topology evidence="1">Multi-pass membrane protein</topology>
    </subcellularLocation>
</comment>
<evidence type="ECO:0000256" key="1">
    <source>
        <dbReference type="ARBA" id="ARBA00004651"/>
    </source>
</evidence>
<dbReference type="EMBL" id="BAAAVT010000010">
    <property type="protein sequence ID" value="GAA3066062.1"/>
    <property type="molecule type" value="Genomic_DNA"/>
</dbReference>
<evidence type="ECO:0000313" key="12">
    <source>
        <dbReference type="Proteomes" id="UP001500236"/>
    </source>
</evidence>
<comment type="similarity">
    <text evidence="6">Belongs to the ABC-4 integral membrane protein family.</text>
</comment>
<dbReference type="Pfam" id="PF02687">
    <property type="entry name" value="FtsX"/>
    <property type="match status" value="1"/>
</dbReference>
<feature type="transmembrane region" description="Helical" evidence="8">
    <location>
        <begin position="300"/>
        <end position="325"/>
    </location>
</feature>
<feature type="transmembrane region" description="Helical" evidence="8">
    <location>
        <begin position="346"/>
        <end position="373"/>
    </location>
</feature>
<evidence type="ECO:0000259" key="9">
    <source>
        <dbReference type="Pfam" id="PF02687"/>
    </source>
</evidence>
<name>A0ABP6LXM3_9MICC</name>
<evidence type="ECO:0000256" key="7">
    <source>
        <dbReference type="SAM" id="MobiDB-lite"/>
    </source>
</evidence>
<accession>A0ABP6LXM3</accession>
<keyword evidence="4 8" id="KW-1133">Transmembrane helix</keyword>
<keyword evidence="3 8" id="KW-0812">Transmembrane</keyword>
<evidence type="ECO:0000313" key="11">
    <source>
        <dbReference type="EMBL" id="GAA3066062.1"/>
    </source>
</evidence>
<evidence type="ECO:0000256" key="5">
    <source>
        <dbReference type="ARBA" id="ARBA00023136"/>
    </source>
</evidence>
<evidence type="ECO:0000256" key="3">
    <source>
        <dbReference type="ARBA" id="ARBA00022692"/>
    </source>
</evidence>
<dbReference type="InterPro" id="IPR003838">
    <property type="entry name" value="ABC3_permease_C"/>
</dbReference>
<keyword evidence="2" id="KW-1003">Cell membrane</keyword>
<dbReference type="InterPro" id="IPR025857">
    <property type="entry name" value="MacB_PCD"/>
</dbReference>
<proteinExistence type="inferred from homology"/>
<gene>
    <name evidence="11" type="ORF">GCM10010529_18740</name>
</gene>
<feature type="domain" description="MacB-like periplasmic core" evidence="10">
    <location>
        <begin position="21"/>
        <end position="272"/>
    </location>
</feature>
<feature type="transmembrane region" description="Helical" evidence="8">
    <location>
        <begin position="21"/>
        <end position="43"/>
    </location>
</feature>
<comment type="caution">
    <text evidence="11">The sequence shown here is derived from an EMBL/GenBank/DDBJ whole genome shotgun (WGS) entry which is preliminary data.</text>
</comment>
<dbReference type="PANTHER" id="PTHR30572:SF4">
    <property type="entry name" value="ABC TRANSPORTER PERMEASE YTRF"/>
    <property type="match status" value="1"/>
</dbReference>
<evidence type="ECO:0000256" key="6">
    <source>
        <dbReference type="ARBA" id="ARBA00038076"/>
    </source>
</evidence>
<evidence type="ECO:0000256" key="2">
    <source>
        <dbReference type="ARBA" id="ARBA00022475"/>
    </source>
</evidence>
<dbReference type="Pfam" id="PF12704">
    <property type="entry name" value="MacB_PCD"/>
    <property type="match status" value="1"/>
</dbReference>
<evidence type="ECO:0000259" key="10">
    <source>
        <dbReference type="Pfam" id="PF12704"/>
    </source>
</evidence>